<name>A0A8W8LPF5_MAGGI</name>
<dbReference type="InterPro" id="IPR028002">
    <property type="entry name" value="Myb_DNA-bind_5"/>
</dbReference>
<organism evidence="2 3">
    <name type="scientific">Magallana gigas</name>
    <name type="common">Pacific oyster</name>
    <name type="synonym">Crassostrea gigas</name>
    <dbReference type="NCBI Taxonomy" id="29159"/>
    <lineage>
        <taxon>Eukaryota</taxon>
        <taxon>Metazoa</taxon>
        <taxon>Spiralia</taxon>
        <taxon>Lophotrochozoa</taxon>
        <taxon>Mollusca</taxon>
        <taxon>Bivalvia</taxon>
        <taxon>Autobranchia</taxon>
        <taxon>Pteriomorphia</taxon>
        <taxon>Ostreida</taxon>
        <taxon>Ostreoidea</taxon>
        <taxon>Ostreidae</taxon>
        <taxon>Magallana</taxon>
    </lineage>
</organism>
<dbReference type="Pfam" id="PF13873">
    <property type="entry name" value="Myb_DNA-bind_5"/>
    <property type="match status" value="1"/>
</dbReference>
<evidence type="ECO:0000259" key="1">
    <source>
        <dbReference type="Pfam" id="PF13873"/>
    </source>
</evidence>
<dbReference type="GO" id="GO:0005634">
    <property type="term" value="C:nucleus"/>
    <property type="evidence" value="ECO:0007669"/>
    <property type="project" value="TreeGrafter"/>
</dbReference>
<evidence type="ECO:0000313" key="3">
    <source>
        <dbReference type="Proteomes" id="UP000005408"/>
    </source>
</evidence>
<protein>
    <recommendedName>
        <fullName evidence="1">Myb/SANT-like DNA-binding domain-containing protein</fullName>
    </recommendedName>
</protein>
<proteinExistence type="predicted"/>
<accession>A0A8W8LPF5</accession>
<keyword evidence="3" id="KW-1185">Reference proteome</keyword>
<dbReference type="EnsemblMetazoa" id="G29029.1">
    <property type="protein sequence ID" value="G29029.1:cds"/>
    <property type="gene ID" value="G29029"/>
</dbReference>
<reference evidence="2" key="1">
    <citation type="submission" date="2022-08" db="UniProtKB">
        <authorList>
            <consortium name="EnsemblMetazoa"/>
        </authorList>
    </citation>
    <scope>IDENTIFICATION</scope>
    <source>
        <strain evidence="2">05x7-T-G4-1.051#20</strain>
    </source>
</reference>
<evidence type="ECO:0000313" key="2">
    <source>
        <dbReference type="EnsemblMetazoa" id="G29029.1:cds"/>
    </source>
</evidence>
<sequence>MDKIAKRKPNWSNEEIEVLVQGVTDNIRLIKGKFTPSITNEAKNRCWVEITSQVNAVNCSNFEREVCDVKKKWQDLSSQIKKREAEKRRGLHATGGGPGVLIVGTISKSSLEGVSGGVDTSAPSQSLIMEKELSYVFEASPASTTQMKPSIPESACSEDVQQEEQFETGDESHNLRREFLDGEGEKNKTAEDYRKKKISLLEKIVQQQSELIEIQRRTTTALEVIATKFHESTQSLSPYSLSPVIKFS</sequence>
<dbReference type="Proteomes" id="UP000005408">
    <property type="component" value="Unassembled WGS sequence"/>
</dbReference>
<feature type="domain" description="Myb/SANT-like DNA-binding" evidence="1">
    <location>
        <begin position="7"/>
        <end position="83"/>
    </location>
</feature>
<dbReference type="PANTHER" id="PTHR23098:SF16">
    <property type="entry name" value="REGULATORY PROTEIN ZESTE"/>
    <property type="match status" value="1"/>
</dbReference>
<dbReference type="PANTHER" id="PTHR23098">
    <property type="entry name" value="AGAP001331-PA-RELATED"/>
    <property type="match status" value="1"/>
</dbReference>
<dbReference type="AlphaFoldDB" id="A0A8W8LPF5"/>